<evidence type="ECO:0000256" key="5">
    <source>
        <dbReference type="ARBA" id="ARBA00023136"/>
    </source>
</evidence>
<proteinExistence type="inferred from homology"/>
<dbReference type="PANTHER" id="PTHR12677:SF59">
    <property type="entry name" value="GOLGI APPARATUS MEMBRANE PROTEIN TVP38-RELATED"/>
    <property type="match status" value="1"/>
</dbReference>
<keyword evidence="4 6" id="KW-1133">Transmembrane helix</keyword>
<comment type="similarity">
    <text evidence="6">Belongs to the TVP38/TMEM64 family.</text>
</comment>
<evidence type="ECO:0000256" key="4">
    <source>
        <dbReference type="ARBA" id="ARBA00022989"/>
    </source>
</evidence>
<dbReference type="PANTHER" id="PTHR12677">
    <property type="entry name" value="GOLGI APPARATUS MEMBRANE PROTEIN TVP38-RELATED"/>
    <property type="match status" value="1"/>
</dbReference>
<evidence type="ECO:0000256" key="6">
    <source>
        <dbReference type="RuleBase" id="RU366058"/>
    </source>
</evidence>
<dbReference type="InterPro" id="IPR015414">
    <property type="entry name" value="TMEM64"/>
</dbReference>
<feature type="transmembrane region" description="Helical" evidence="6">
    <location>
        <begin position="12"/>
        <end position="35"/>
    </location>
</feature>
<dbReference type="EMBL" id="OCNH01000005">
    <property type="protein sequence ID" value="SOD95964.1"/>
    <property type="molecule type" value="Genomic_DNA"/>
</dbReference>
<evidence type="ECO:0000313" key="8">
    <source>
        <dbReference type="EMBL" id="SOD95964.1"/>
    </source>
</evidence>
<feature type="transmembrane region" description="Helical" evidence="6">
    <location>
        <begin position="76"/>
        <end position="103"/>
    </location>
</feature>
<reference evidence="9" key="1">
    <citation type="submission" date="2017-09" db="EMBL/GenBank/DDBJ databases">
        <authorList>
            <person name="Varghese N."/>
            <person name="Submissions S."/>
        </authorList>
    </citation>
    <scope>NUCLEOTIDE SEQUENCE [LARGE SCALE GENOMIC DNA]</scope>
    <source>
        <strain evidence="9">DSM 29961</strain>
    </source>
</reference>
<dbReference type="Pfam" id="PF09335">
    <property type="entry name" value="VTT_dom"/>
    <property type="match status" value="1"/>
</dbReference>
<name>A0A286GLV5_9BACT</name>
<feature type="domain" description="VTT" evidence="7">
    <location>
        <begin position="65"/>
        <end position="181"/>
    </location>
</feature>
<gene>
    <name evidence="8" type="ORF">SAMN06269250_5072</name>
</gene>
<dbReference type="Proteomes" id="UP000219452">
    <property type="component" value="Unassembled WGS sequence"/>
</dbReference>
<evidence type="ECO:0000256" key="3">
    <source>
        <dbReference type="ARBA" id="ARBA00022692"/>
    </source>
</evidence>
<dbReference type="AlphaFoldDB" id="A0A286GLV5"/>
<evidence type="ECO:0000256" key="1">
    <source>
        <dbReference type="ARBA" id="ARBA00004651"/>
    </source>
</evidence>
<sequence length="237" mass="26115">MKLSIPKSVTGPALLGVLLSVTPIVFTSLLTYFSVVHEATIANFTTWEWALITLVCSITSAGLTPPTMLALIFGYFLGWGAVLPIFIINFGGILFINMLVHWLDHDRFIAFLKRNPKAQSVLDRILNNELEVIFFAKLSPILPFGLTNLLFALSGAKLRNILLGGFLGMTPRTLIAIWSGHEAREIKALLENPNQSSWTQIIIVVLILVSIAGLWQVIQRSLSTTNDRRPVDPPAGP</sequence>
<dbReference type="GO" id="GO:0005886">
    <property type="term" value="C:plasma membrane"/>
    <property type="evidence" value="ECO:0007669"/>
    <property type="project" value="UniProtKB-SubCell"/>
</dbReference>
<protein>
    <recommendedName>
        <fullName evidence="6">TVP38/TMEM64 family membrane protein</fullName>
    </recommendedName>
</protein>
<feature type="transmembrane region" description="Helical" evidence="6">
    <location>
        <begin position="160"/>
        <end position="178"/>
    </location>
</feature>
<dbReference type="RefSeq" id="WP_097129549.1">
    <property type="nucleotide sequence ID" value="NZ_OCNH01000005.1"/>
</dbReference>
<feature type="transmembrane region" description="Helical" evidence="6">
    <location>
        <begin position="47"/>
        <end position="64"/>
    </location>
</feature>
<keyword evidence="2 6" id="KW-1003">Cell membrane</keyword>
<evidence type="ECO:0000259" key="7">
    <source>
        <dbReference type="Pfam" id="PF09335"/>
    </source>
</evidence>
<evidence type="ECO:0000313" key="9">
    <source>
        <dbReference type="Proteomes" id="UP000219452"/>
    </source>
</evidence>
<comment type="subcellular location">
    <subcellularLocation>
        <location evidence="1 6">Cell membrane</location>
        <topology evidence="1 6">Multi-pass membrane protein</topology>
    </subcellularLocation>
</comment>
<feature type="transmembrane region" description="Helical" evidence="6">
    <location>
        <begin position="198"/>
        <end position="218"/>
    </location>
</feature>
<keyword evidence="3 6" id="KW-0812">Transmembrane</keyword>
<dbReference type="OrthoDB" id="6194207at2"/>
<accession>A0A286GLV5</accession>
<evidence type="ECO:0000256" key="2">
    <source>
        <dbReference type="ARBA" id="ARBA00022475"/>
    </source>
</evidence>
<keyword evidence="5 6" id="KW-0472">Membrane</keyword>
<organism evidence="8 9">
    <name type="scientific">Spirosoma fluviale</name>
    <dbReference type="NCBI Taxonomy" id="1597977"/>
    <lineage>
        <taxon>Bacteria</taxon>
        <taxon>Pseudomonadati</taxon>
        <taxon>Bacteroidota</taxon>
        <taxon>Cytophagia</taxon>
        <taxon>Cytophagales</taxon>
        <taxon>Cytophagaceae</taxon>
        <taxon>Spirosoma</taxon>
    </lineage>
</organism>
<keyword evidence="9" id="KW-1185">Reference proteome</keyword>
<feature type="transmembrane region" description="Helical" evidence="6">
    <location>
        <begin position="132"/>
        <end position="153"/>
    </location>
</feature>
<dbReference type="InterPro" id="IPR032816">
    <property type="entry name" value="VTT_dom"/>
</dbReference>